<dbReference type="EMBL" id="JBHSQS010000014">
    <property type="protein sequence ID" value="MFC5926068.1"/>
    <property type="molecule type" value="Genomic_DNA"/>
</dbReference>
<protein>
    <submittedName>
        <fullName evidence="2">SDR family NAD(P)-dependent oxidoreductase</fullName>
    </submittedName>
</protein>
<dbReference type="SUPFAM" id="SSF51735">
    <property type="entry name" value="NAD(P)-binding Rossmann-fold domains"/>
    <property type="match status" value="1"/>
</dbReference>
<dbReference type="Pfam" id="PF00106">
    <property type="entry name" value="adh_short"/>
    <property type="match status" value="1"/>
</dbReference>
<organism evidence="2 3">
    <name type="scientific">Micromonospora vulcania</name>
    <dbReference type="NCBI Taxonomy" id="1441873"/>
    <lineage>
        <taxon>Bacteria</taxon>
        <taxon>Bacillati</taxon>
        <taxon>Actinomycetota</taxon>
        <taxon>Actinomycetes</taxon>
        <taxon>Micromonosporales</taxon>
        <taxon>Micromonosporaceae</taxon>
        <taxon>Micromonospora</taxon>
    </lineage>
</organism>
<keyword evidence="1" id="KW-0560">Oxidoreductase</keyword>
<evidence type="ECO:0000313" key="2">
    <source>
        <dbReference type="EMBL" id="MFC5926068.1"/>
    </source>
</evidence>
<accession>A0ABW1HBA9</accession>
<dbReference type="InterPro" id="IPR036291">
    <property type="entry name" value="NAD(P)-bd_dom_sf"/>
</dbReference>
<evidence type="ECO:0000256" key="1">
    <source>
        <dbReference type="ARBA" id="ARBA00023002"/>
    </source>
</evidence>
<dbReference type="InterPro" id="IPR002347">
    <property type="entry name" value="SDR_fam"/>
</dbReference>
<sequence length="286" mass="30816">MPKTIVITGASDGIGAAAARRLHADGHAVVVVGRSPEKTRSVAAEIGSSFHVADFTRLDDVRRLADTLTATHPHIDVLVNNAGGVFGQPERTVDGFERTLQVNHLAPFLLTNLLLDTLIRSKASVIQTSSVGARLFGHIDIDDLNNDRKLAPNKAYGDTKLMNILFTRELHARFSGRGLSSAAFHPGAVATSFASETTSAMRFVYGNPLGRLFLTSPTKGADLMVWLAEGRAGAEWTSGAYYEGRKPARRLNPQADDEQLARSLWERSATMVDLPTVEASTEAHGS</sequence>
<keyword evidence="3" id="KW-1185">Reference proteome</keyword>
<gene>
    <name evidence="2" type="ORF">ACFQGL_22285</name>
</gene>
<dbReference type="Proteomes" id="UP001596226">
    <property type="component" value="Unassembled WGS sequence"/>
</dbReference>
<comment type="caution">
    <text evidence="2">The sequence shown here is derived from an EMBL/GenBank/DDBJ whole genome shotgun (WGS) entry which is preliminary data.</text>
</comment>
<dbReference type="Gene3D" id="3.40.50.720">
    <property type="entry name" value="NAD(P)-binding Rossmann-like Domain"/>
    <property type="match status" value="1"/>
</dbReference>
<reference evidence="3" key="1">
    <citation type="journal article" date="2019" name="Int. J. Syst. Evol. Microbiol.">
        <title>The Global Catalogue of Microorganisms (GCM) 10K type strain sequencing project: providing services to taxonomists for standard genome sequencing and annotation.</title>
        <authorList>
            <consortium name="The Broad Institute Genomics Platform"/>
            <consortium name="The Broad Institute Genome Sequencing Center for Infectious Disease"/>
            <person name="Wu L."/>
            <person name="Ma J."/>
        </authorList>
    </citation>
    <scope>NUCLEOTIDE SEQUENCE [LARGE SCALE GENOMIC DNA]</scope>
    <source>
        <strain evidence="3">CGMCC 4.7144</strain>
    </source>
</reference>
<dbReference type="RefSeq" id="WP_377514227.1">
    <property type="nucleotide sequence ID" value="NZ_JBHSQS010000014.1"/>
</dbReference>
<dbReference type="PANTHER" id="PTHR43157">
    <property type="entry name" value="PHOSPHATIDYLINOSITOL-GLYCAN BIOSYNTHESIS CLASS F PROTEIN-RELATED"/>
    <property type="match status" value="1"/>
</dbReference>
<proteinExistence type="predicted"/>
<dbReference type="PANTHER" id="PTHR43157:SF31">
    <property type="entry name" value="PHOSPHATIDYLINOSITOL-GLYCAN BIOSYNTHESIS CLASS F PROTEIN"/>
    <property type="match status" value="1"/>
</dbReference>
<evidence type="ECO:0000313" key="3">
    <source>
        <dbReference type="Proteomes" id="UP001596226"/>
    </source>
</evidence>
<dbReference type="PRINTS" id="PR00081">
    <property type="entry name" value="GDHRDH"/>
</dbReference>
<name>A0ABW1HBA9_9ACTN</name>